<evidence type="ECO:0000313" key="1">
    <source>
        <dbReference type="EMBL" id="MDP9850247.1"/>
    </source>
</evidence>
<gene>
    <name evidence="1" type="ORF">J2853_009543</name>
</gene>
<comment type="caution">
    <text evidence="1">The sequence shown here is derived from an EMBL/GenBank/DDBJ whole genome shotgun (WGS) entry which is preliminary data.</text>
</comment>
<protein>
    <recommendedName>
        <fullName evidence="3">DUF222 domain-containing protein</fullName>
    </recommendedName>
</protein>
<dbReference type="Proteomes" id="UP001225356">
    <property type="component" value="Unassembled WGS sequence"/>
</dbReference>
<sequence>MAGTVAVMARVAHGTRKRLTARMEAERARRSALLTAARAEIGPHLAALERAERRAALTRRLAELREHGELADTVDVLLTHAVRGEMAARAWDVDWPPVPAGAPRAGRWPGSRDGGWPEKIVARIPAELEAQVHAACWHTSKEAIAELRTWRDARPAPVFDVDALALYERLADQVTTPGEIWRAAVDRALLAPPAEIPLGP</sequence>
<organism evidence="1 2">
    <name type="scientific">Streptosporangium lutulentum</name>
    <dbReference type="NCBI Taxonomy" id="1461250"/>
    <lineage>
        <taxon>Bacteria</taxon>
        <taxon>Bacillati</taxon>
        <taxon>Actinomycetota</taxon>
        <taxon>Actinomycetes</taxon>
        <taxon>Streptosporangiales</taxon>
        <taxon>Streptosporangiaceae</taxon>
        <taxon>Streptosporangium</taxon>
    </lineage>
</organism>
<dbReference type="RefSeq" id="WP_307569176.1">
    <property type="nucleotide sequence ID" value="NZ_JAUSQU010000002.1"/>
</dbReference>
<name>A0ABT9QTZ7_9ACTN</name>
<keyword evidence="2" id="KW-1185">Reference proteome</keyword>
<evidence type="ECO:0000313" key="2">
    <source>
        <dbReference type="Proteomes" id="UP001225356"/>
    </source>
</evidence>
<accession>A0ABT9QTZ7</accession>
<proteinExistence type="predicted"/>
<dbReference type="EMBL" id="JAUSQU010000002">
    <property type="protein sequence ID" value="MDP9850247.1"/>
    <property type="molecule type" value="Genomic_DNA"/>
</dbReference>
<reference evidence="1 2" key="1">
    <citation type="submission" date="2023-07" db="EMBL/GenBank/DDBJ databases">
        <title>Sequencing the genomes of 1000 actinobacteria strains.</title>
        <authorList>
            <person name="Klenk H.-P."/>
        </authorList>
    </citation>
    <scope>NUCLEOTIDE SEQUENCE [LARGE SCALE GENOMIC DNA]</scope>
    <source>
        <strain evidence="1 2">DSM 46740</strain>
    </source>
</reference>
<evidence type="ECO:0008006" key="3">
    <source>
        <dbReference type="Google" id="ProtNLM"/>
    </source>
</evidence>